<dbReference type="InterPro" id="IPR011545">
    <property type="entry name" value="DEAD/DEAH_box_helicase_dom"/>
</dbReference>
<dbReference type="Gene3D" id="3.40.50.300">
    <property type="entry name" value="P-loop containing nucleotide triphosphate hydrolases"/>
    <property type="match status" value="2"/>
</dbReference>
<feature type="domain" description="Helicase ATP-binding" evidence="7">
    <location>
        <begin position="131"/>
        <end position="305"/>
    </location>
</feature>
<dbReference type="PANTHER" id="PTHR47958">
    <property type="entry name" value="ATP-DEPENDENT RNA HELICASE DBP3"/>
    <property type="match status" value="1"/>
</dbReference>
<feature type="domain" description="Helicase C-terminal" evidence="8">
    <location>
        <begin position="333"/>
        <end position="480"/>
    </location>
</feature>
<proteinExistence type="predicted"/>
<dbReference type="GO" id="GO:0003676">
    <property type="term" value="F:nucleic acid binding"/>
    <property type="evidence" value="ECO:0007669"/>
    <property type="project" value="InterPro"/>
</dbReference>
<dbReference type="PROSITE" id="PS51194">
    <property type="entry name" value="HELICASE_CTER"/>
    <property type="match status" value="1"/>
</dbReference>
<keyword evidence="2" id="KW-0547">Nucleotide-binding</keyword>
<dbReference type="FunFam" id="3.40.50.300:FF:000008">
    <property type="entry name" value="ATP-dependent RNA helicase RhlB"/>
    <property type="match status" value="1"/>
</dbReference>
<evidence type="ECO:0000256" key="4">
    <source>
        <dbReference type="ARBA" id="ARBA00022806"/>
    </source>
</evidence>
<dbReference type="STRING" id="104452.A0A0L7L0Y4"/>
<dbReference type="InterPro" id="IPR027417">
    <property type="entry name" value="P-loop_NTPase"/>
</dbReference>
<comment type="caution">
    <text evidence="9">The sequence shown here is derived from an EMBL/GenBank/DDBJ whole genome shotgun (WGS) entry which is preliminary data.</text>
</comment>
<dbReference type="PROSITE" id="PS00039">
    <property type="entry name" value="DEAD_ATP_HELICASE"/>
    <property type="match status" value="1"/>
</dbReference>
<dbReference type="GO" id="GO:0005524">
    <property type="term" value="F:ATP binding"/>
    <property type="evidence" value="ECO:0007669"/>
    <property type="project" value="UniProtKB-KW"/>
</dbReference>
<evidence type="ECO:0000256" key="6">
    <source>
        <dbReference type="ARBA" id="ARBA00047984"/>
    </source>
</evidence>
<protein>
    <recommendedName>
        <fullName evidence="1">RNA helicase</fullName>
        <ecNumber evidence="1">3.6.4.13</ecNumber>
    </recommendedName>
</protein>
<dbReference type="InterPro" id="IPR014001">
    <property type="entry name" value="Helicase_ATP-bd"/>
</dbReference>
<reference evidence="9 10" key="1">
    <citation type="journal article" date="2015" name="Genome Biol. Evol.">
        <title>The genome of winter moth (Operophtera brumata) provides a genomic perspective on sexual dimorphism and phenology.</title>
        <authorList>
            <person name="Derks M.F."/>
            <person name="Smit S."/>
            <person name="Salis L."/>
            <person name="Schijlen E."/>
            <person name="Bossers A."/>
            <person name="Mateman C."/>
            <person name="Pijl A.S."/>
            <person name="de Ridder D."/>
            <person name="Groenen M.A."/>
            <person name="Visser M.E."/>
            <person name="Megens H.J."/>
        </authorList>
    </citation>
    <scope>NUCLEOTIDE SEQUENCE [LARGE SCALE GENOMIC DNA]</scope>
    <source>
        <strain evidence="9">WM2013NL</strain>
        <tissue evidence="9">Head and thorax</tissue>
    </source>
</reference>
<dbReference type="Pfam" id="PF00270">
    <property type="entry name" value="DEAD"/>
    <property type="match status" value="1"/>
</dbReference>
<evidence type="ECO:0000256" key="3">
    <source>
        <dbReference type="ARBA" id="ARBA00022801"/>
    </source>
</evidence>
<dbReference type="Proteomes" id="UP000037510">
    <property type="component" value="Unassembled WGS sequence"/>
</dbReference>
<dbReference type="SMART" id="SM00487">
    <property type="entry name" value="DEXDc"/>
    <property type="match status" value="1"/>
</dbReference>
<sequence>MALNTITRLVKRKDLITVFSLNTKLIAARLTAESAYNNSFKNARVFYSTFQKQHFVSHTHARELCGVRLYAVKANQNEIDDYRTEHNVTIIGQDIPNPYIDIENCEFPAHIKEFLKNQGFAKPTVIQSQAWPIVMSGQNFVGIAQTGTGKTLAYLLPAVIHLKEKQASRGRGPVALVLAPTRELARQIEQVAKQFERKFNIRCACIYGGAAKGPQADLLQSGVDIVIATPGRLNDFLMSKTTTLSRCTYVVLDEADRMLDMGFEPQIRQALEGVPLERQILMFSATWPVEVQSLAKDYLGDFVQVNVGSTELTANHNIQQRVHICEQEDKLHKFKDIMHQISEEGFGKILVFTNTKRFVDNLARALSGNGWPAQGIHGDKTQNQRDYIIQKFKRANKSILVATDVAARGLDVDGITHVINYDFPNTTEDYIHRIGRTGRQQNKGVSHTILTSGDGRQAKNLIAVLKEANQKVMALIPDLDTKSVLDVVEENFKIAKLLRFLFQREIGWIAETIKSEEEAQVAAIKAAVEAAEEAGIPYVPEPITFASWRAVVARPPSLVGKLDPRGPLSEHMEQLRICLDKMAKLCGLAILDKHVALLDFLLQSQHVLDLRHTLHLHRRVDDYVFYFVMEGTQMKKLRKRTSRKTIAGIKLPPIEPGNEGKVKTIVDVDPSFYRILEGRPVRPNSSIHLYKQNVKDVALKRTLQGFLVDEILRIEKEMESERNIFETASRHFDEYQNSFDKFLADDNNKTIAIMKNSDTLVKDLLNLTEEHKSANFEMANIKSKLQYTDETLLILLSFQNFLHKSSPILWLERENITLDIQHLELFCMDSDLFRKVDIQAIKGRLNNLPPAKLYFEMPEQLVSIFSMLEKQNLNYLLVTEELNSEKNKFLKALDIKETDEMITQNEIQEIEIKEVFFKILEDKIRYLVSSETALQILNYVEFTYEQLIAPNETKLNSVEMMLSLEREYDNLMIDISSYDLELVKDIEKEVYEAGAKAIKQAKEAAKMLKEIKETDEMITQNETQEIEIKEVFFKILEDKIRYLVSSETALQILNYVEFTYEQLIAPNETKLNSVEMMLSLEREYDNLMIDISSYDLELVKDIEKEVYEAGAKAIKQAKEAAKMLKEERKPMVPIKTLDVIFRRRYVPNTQFYFANRKHAVSKEKTKEKPGKPYRVPRSEKLLSYIKYSDRKEKLISRDRLAQPLFKKDNLRIAATRDISKRLFLEEPADDVRAVVEIHPEFYTVIEGRPLRCFDDIKVYTNNIRAYAMNRQQIGYRRDLIMKIDQTIIEESLQHDRIAIELKQHIKNFQKFLTEDYKKACAKQFKTEKVYADLIAKDSEFLGYVSQLTTLNNILFKVDAIRGVLKMYRNYLIFVAPLSWRQEFDESLRGKVQSIQFESGEFATDNDLVETLDIDKMVEYARIELKNPLPASNYFKNPAQMIYIFRTMELQSREYLTQLSKTDAPFRLLQERTKQLKAATKQELDYFQYYIDSINNEISREVYNEAHLQGKFFRILEDSFYDSIASRSTLKLKICIEYVYEQIFGKCEEGHESLQDPMKILEVMYENYNLRLDSLDFKIVNQARSDFFAQDLKMMQNAYKAQRELRAFREMTNAMNKAFLSPPTYKRPVFKKFLDKKSRMCLAIAEKKKSEMLSGERPKRKKYKISAEEREGLLMFTEWCEGINPAPFLREYNAYVKTTFEWMPRKSITE</sequence>
<evidence type="ECO:0000313" key="10">
    <source>
        <dbReference type="Proteomes" id="UP000037510"/>
    </source>
</evidence>
<dbReference type="GO" id="GO:0031047">
    <property type="term" value="P:regulatory ncRNA-mediated gene silencing"/>
    <property type="evidence" value="ECO:0007669"/>
    <property type="project" value="UniProtKB-ARBA"/>
</dbReference>
<dbReference type="InterPro" id="IPR001650">
    <property type="entry name" value="Helicase_C-like"/>
</dbReference>
<comment type="catalytic activity">
    <reaction evidence="6">
        <text>ATP + H2O = ADP + phosphate + H(+)</text>
        <dbReference type="Rhea" id="RHEA:13065"/>
        <dbReference type="ChEBI" id="CHEBI:15377"/>
        <dbReference type="ChEBI" id="CHEBI:15378"/>
        <dbReference type="ChEBI" id="CHEBI:30616"/>
        <dbReference type="ChEBI" id="CHEBI:43474"/>
        <dbReference type="ChEBI" id="CHEBI:456216"/>
        <dbReference type="EC" id="3.6.4.13"/>
    </reaction>
</comment>
<dbReference type="SMART" id="SM00490">
    <property type="entry name" value="HELICc"/>
    <property type="match status" value="1"/>
</dbReference>
<dbReference type="InterPro" id="IPR000629">
    <property type="entry name" value="RNA-helicase_DEAD-box_CS"/>
</dbReference>
<dbReference type="GO" id="GO:0003724">
    <property type="term" value="F:RNA helicase activity"/>
    <property type="evidence" value="ECO:0007669"/>
    <property type="project" value="UniProtKB-EC"/>
</dbReference>
<dbReference type="GO" id="GO:0016787">
    <property type="term" value="F:hydrolase activity"/>
    <property type="evidence" value="ECO:0007669"/>
    <property type="project" value="UniProtKB-KW"/>
</dbReference>
<keyword evidence="3" id="KW-0378">Hydrolase</keyword>
<dbReference type="FunFam" id="3.40.50.300:FF:000079">
    <property type="entry name" value="probable ATP-dependent RNA helicase DDX17"/>
    <property type="match status" value="1"/>
</dbReference>
<accession>A0A0L7L0Y4</accession>
<evidence type="ECO:0000256" key="5">
    <source>
        <dbReference type="ARBA" id="ARBA00022840"/>
    </source>
</evidence>
<evidence type="ECO:0000259" key="8">
    <source>
        <dbReference type="PROSITE" id="PS51194"/>
    </source>
</evidence>
<name>A0A0L7L0Y4_OPEBR</name>
<evidence type="ECO:0000256" key="2">
    <source>
        <dbReference type="ARBA" id="ARBA00022741"/>
    </source>
</evidence>
<evidence type="ECO:0000256" key="1">
    <source>
        <dbReference type="ARBA" id="ARBA00012552"/>
    </source>
</evidence>
<evidence type="ECO:0000259" key="7">
    <source>
        <dbReference type="PROSITE" id="PS51192"/>
    </source>
</evidence>
<dbReference type="CDD" id="cd18787">
    <property type="entry name" value="SF2_C_DEAD"/>
    <property type="match status" value="1"/>
</dbReference>
<organism evidence="9 10">
    <name type="scientific">Operophtera brumata</name>
    <name type="common">Winter moth</name>
    <name type="synonym">Phalaena brumata</name>
    <dbReference type="NCBI Taxonomy" id="104452"/>
    <lineage>
        <taxon>Eukaryota</taxon>
        <taxon>Metazoa</taxon>
        <taxon>Ecdysozoa</taxon>
        <taxon>Arthropoda</taxon>
        <taxon>Hexapoda</taxon>
        <taxon>Insecta</taxon>
        <taxon>Pterygota</taxon>
        <taxon>Neoptera</taxon>
        <taxon>Endopterygota</taxon>
        <taxon>Lepidoptera</taxon>
        <taxon>Glossata</taxon>
        <taxon>Ditrysia</taxon>
        <taxon>Geometroidea</taxon>
        <taxon>Geometridae</taxon>
        <taxon>Larentiinae</taxon>
        <taxon>Operophtera</taxon>
    </lineage>
</organism>
<keyword evidence="10" id="KW-1185">Reference proteome</keyword>
<dbReference type="SUPFAM" id="SSF52540">
    <property type="entry name" value="P-loop containing nucleoside triphosphate hydrolases"/>
    <property type="match status" value="1"/>
</dbReference>
<keyword evidence="4 9" id="KW-0347">Helicase</keyword>
<dbReference type="EMBL" id="JTDY01003833">
    <property type="protein sequence ID" value="KOB68939.1"/>
    <property type="molecule type" value="Genomic_DNA"/>
</dbReference>
<evidence type="ECO:0000313" key="9">
    <source>
        <dbReference type="EMBL" id="KOB68939.1"/>
    </source>
</evidence>
<dbReference type="Pfam" id="PF00271">
    <property type="entry name" value="Helicase_C"/>
    <property type="match status" value="1"/>
</dbReference>
<dbReference type="PROSITE" id="PS51192">
    <property type="entry name" value="HELICASE_ATP_BIND_1"/>
    <property type="match status" value="1"/>
</dbReference>
<keyword evidence="5" id="KW-0067">ATP-binding</keyword>
<dbReference type="EC" id="3.6.4.13" evidence="1"/>
<gene>
    <name evidence="9" type="ORF">OBRU01_17610</name>
</gene>